<feature type="region of interest" description="Disordered" evidence="1">
    <location>
        <begin position="1"/>
        <end position="45"/>
    </location>
</feature>
<evidence type="ECO:0000313" key="3">
    <source>
        <dbReference type="EMBL" id="JAP88315.1"/>
    </source>
</evidence>
<evidence type="ECO:0000256" key="2">
    <source>
        <dbReference type="SAM" id="Phobius"/>
    </source>
</evidence>
<feature type="non-terminal residue" evidence="3">
    <location>
        <position position="234"/>
    </location>
</feature>
<organism evidence="3">
    <name type="scientific">Rhipicephalus appendiculatus</name>
    <name type="common">Brown ear tick</name>
    <dbReference type="NCBI Taxonomy" id="34631"/>
    <lineage>
        <taxon>Eukaryota</taxon>
        <taxon>Metazoa</taxon>
        <taxon>Ecdysozoa</taxon>
        <taxon>Arthropoda</taxon>
        <taxon>Chelicerata</taxon>
        <taxon>Arachnida</taxon>
        <taxon>Acari</taxon>
        <taxon>Parasitiformes</taxon>
        <taxon>Ixodida</taxon>
        <taxon>Ixodoidea</taxon>
        <taxon>Ixodidae</taxon>
        <taxon>Rhipicephalinae</taxon>
        <taxon>Rhipicephalus</taxon>
        <taxon>Rhipicephalus</taxon>
    </lineage>
</organism>
<proteinExistence type="predicted"/>
<evidence type="ECO:0000256" key="1">
    <source>
        <dbReference type="SAM" id="MobiDB-lite"/>
    </source>
</evidence>
<feature type="transmembrane region" description="Helical" evidence="2">
    <location>
        <begin position="118"/>
        <end position="139"/>
    </location>
</feature>
<protein>
    <submittedName>
        <fullName evidence="3">Uncharacterized protein</fullName>
    </submittedName>
</protein>
<feature type="transmembrane region" description="Helical" evidence="2">
    <location>
        <begin position="159"/>
        <end position="178"/>
    </location>
</feature>
<keyword evidence="2" id="KW-0812">Transmembrane</keyword>
<sequence>VTGPFQERVSTAPARPRSPQGRREAQVMASSDLRQAETMQSEPDERWVCLQHDGDTVKETLLKEQDGDEREGKESARNVAEAVEGAQDTGSFSFSWCFRSAWKDALVRKALWEDRRPYVLGVAVYVNAVLILLAALTSLTEFNNVQVTLTCLRHSTLAMLYAAAFSCATRFLSLSAVKASVVKKSEVEKLLLDLSVFTEMILAIAFFGCLYHVGSGITVYQEARRVECFAWYLQ</sequence>
<feature type="transmembrane region" description="Helical" evidence="2">
    <location>
        <begin position="190"/>
        <end position="213"/>
    </location>
</feature>
<dbReference type="AlphaFoldDB" id="A0A131ZBY2"/>
<feature type="non-terminal residue" evidence="3">
    <location>
        <position position="1"/>
    </location>
</feature>
<keyword evidence="2" id="KW-0472">Membrane</keyword>
<feature type="compositionally biased region" description="Polar residues" evidence="1">
    <location>
        <begin position="28"/>
        <end position="41"/>
    </location>
</feature>
<keyword evidence="2" id="KW-1133">Transmembrane helix</keyword>
<accession>A0A131ZBY2</accession>
<dbReference type="EMBL" id="GEDV01000242">
    <property type="protein sequence ID" value="JAP88315.1"/>
    <property type="molecule type" value="Transcribed_RNA"/>
</dbReference>
<reference evidence="3" key="1">
    <citation type="journal article" date="2016" name="Ticks Tick Borne Dis.">
        <title>De novo assembly and annotation of the salivary gland transcriptome of Rhipicephalus appendiculatus male and female ticks during blood feeding.</title>
        <authorList>
            <person name="de Castro M.H."/>
            <person name="de Klerk D."/>
            <person name="Pienaar R."/>
            <person name="Latif A.A."/>
            <person name="Rees D.J."/>
            <person name="Mans B.J."/>
        </authorList>
    </citation>
    <scope>NUCLEOTIDE SEQUENCE</scope>
    <source>
        <tissue evidence="3">Salivary glands</tissue>
    </source>
</reference>
<name>A0A131ZBY2_RHIAP</name>